<dbReference type="RefSeq" id="WP_089079608.1">
    <property type="nucleotide sequence ID" value="NZ_VFPJ01000001.1"/>
</dbReference>
<reference evidence="1 2" key="1">
    <citation type="submission" date="2019-06" db="EMBL/GenBank/DDBJ databases">
        <title>Genomic Encyclopedia of Archaeal and Bacterial Type Strains, Phase II (KMG-II): from individual species to whole genera.</title>
        <authorList>
            <person name="Goeker M."/>
        </authorList>
    </citation>
    <scope>NUCLEOTIDE SEQUENCE [LARGE SCALE GENOMIC DNA]</scope>
    <source>
        <strain evidence="1 2">DSM 24789</strain>
    </source>
</reference>
<dbReference type="SUPFAM" id="SSF51182">
    <property type="entry name" value="RmlC-like cupins"/>
    <property type="match status" value="1"/>
</dbReference>
<evidence type="ECO:0000313" key="2">
    <source>
        <dbReference type="Proteomes" id="UP000320773"/>
    </source>
</evidence>
<dbReference type="InterPro" id="IPR011051">
    <property type="entry name" value="RmlC_Cupin_sf"/>
</dbReference>
<sequence>MQVIKGATFEDFRGIVKFVNDFDMTKVVRMYSIYPNKNVIRAWQGHKMEYKWFFVAKGAILVKVRNMLTNEVHDFHLSENEAQILEISGGNYNGFKALTEDSILIVYSNFSVKESLLDDYRQSIEAYPW</sequence>
<name>A0A543G639_9FLAO</name>
<dbReference type="EMBL" id="VFPJ01000001">
    <property type="protein sequence ID" value="TQM41537.1"/>
    <property type="molecule type" value="Genomic_DNA"/>
</dbReference>
<dbReference type="Proteomes" id="UP000320773">
    <property type="component" value="Unassembled WGS sequence"/>
</dbReference>
<comment type="caution">
    <text evidence="1">The sequence shown here is derived from an EMBL/GenBank/DDBJ whole genome shotgun (WGS) entry which is preliminary data.</text>
</comment>
<proteinExistence type="predicted"/>
<dbReference type="InterPro" id="IPR014710">
    <property type="entry name" value="RmlC-like_jellyroll"/>
</dbReference>
<accession>A0A543G639</accession>
<evidence type="ECO:0000313" key="1">
    <source>
        <dbReference type="EMBL" id="TQM41537.1"/>
    </source>
</evidence>
<dbReference type="Gene3D" id="2.60.120.10">
    <property type="entry name" value="Jelly Rolls"/>
    <property type="match status" value="1"/>
</dbReference>
<dbReference type="AlphaFoldDB" id="A0A543G639"/>
<protein>
    <submittedName>
        <fullName evidence="1">dTDP-4-dehydrorhamnose 3,5-epimerase</fullName>
    </submittedName>
</protein>
<gene>
    <name evidence="1" type="ORF">BC670_2517</name>
</gene>
<organism evidence="1 2">
    <name type="scientific">Flavobacterium branchiophilum</name>
    <dbReference type="NCBI Taxonomy" id="55197"/>
    <lineage>
        <taxon>Bacteria</taxon>
        <taxon>Pseudomonadati</taxon>
        <taxon>Bacteroidota</taxon>
        <taxon>Flavobacteriia</taxon>
        <taxon>Flavobacteriales</taxon>
        <taxon>Flavobacteriaceae</taxon>
        <taxon>Flavobacterium</taxon>
    </lineage>
</organism>